<dbReference type="Gene3D" id="1.25.40.20">
    <property type="entry name" value="Ankyrin repeat-containing domain"/>
    <property type="match status" value="1"/>
</dbReference>
<accession>A0AAX4P0P2</accession>
<organism evidence="6 7">
    <name type="scientific">Chloropicon roscoffensis</name>
    <dbReference type="NCBI Taxonomy" id="1461544"/>
    <lineage>
        <taxon>Eukaryota</taxon>
        <taxon>Viridiplantae</taxon>
        <taxon>Chlorophyta</taxon>
        <taxon>Chloropicophyceae</taxon>
        <taxon>Chloropicales</taxon>
        <taxon>Chloropicaceae</taxon>
        <taxon>Chloropicon</taxon>
    </lineage>
</organism>
<dbReference type="SMART" id="SM00456">
    <property type="entry name" value="WW"/>
    <property type="match status" value="4"/>
</dbReference>
<keyword evidence="2 3" id="KW-0040">ANK repeat</keyword>
<reference evidence="6 7" key="1">
    <citation type="submission" date="2024-03" db="EMBL/GenBank/DDBJ databases">
        <title>Complete genome sequence of the green alga Chloropicon roscoffensis RCC1871.</title>
        <authorList>
            <person name="Lemieux C."/>
            <person name="Pombert J.-F."/>
            <person name="Otis C."/>
            <person name="Turmel M."/>
        </authorList>
    </citation>
    <scope>NUCLEOTIDE SEQUENCE [LARGE SCALE GENOMIC DNA]</scope>
    <source>
        <strain evidence="6 7">RCC1871</strain>
    </source>
</reference>
<keyword evidence="7" id="KW-1185">Reference proteome</keyword>
<dbReference type="Proteomes" id="UP001472866">
    <property type="component" value="Chromosome 02"/>
</dbReference>
<dbReference type="InterPro" id="IPR001202">
    <property type="entry name" value="WW_dom"/>
</dbReference>
<feature type="chain" id="PRO_5043814047" evidence="4">
    <location>
        <begin position="19"/>
        <end position="355"/>
    </location>
</feature>
<name>A0AAX4P0P2_9CHLO</name>
<protein>
    <submittedName>
        <fullName evidence="6">Zygote-specific protein</fullName>
    </submittedName>
</protein>
<feature type="domain" description="WW" evidence="5">
    <location>
        <begin position="189"/>
        <end position="222"/>
    </location>
</feature>
<dbReference type="GO" id="GO:0005634">
    <property type="term" value="C:nucleus"/>
    <property type="evidence" value="ECO:0007669"/>
    <property type="project" value="TreeGrafter"/>
</dbReference>
<dbReference type="InterPro" id="IPR036770">
    <property type="entry name" value="Ankyrin_rpt-contain_sf"/>
</dbReference>
<dbReference type="EMBL" id="CP151502">
    <property type="protein sequence ID" value="WZN59872.1"/>
    <property type="molecule type" value="Genomic_DNA"/>
</dbReference>
<dbReference type="InterPro" id="IPR002110">
    <property type="entry name" value="Ankyrin_rpt"/>
</dbReference>
<dbReference type="PROSITE" id="PS50088">
    <property type="entry name" value="ANK_REPEAT"/>
    <property type="match status" value="2"/>
</dbReference>
<dbReference type="AlphaFoldDB" id="A0AAX4P0P2"/>
<feature type="signal peptide" evidence="4">
    <location>
        <begin position="1"/>
        <end position="18"/>
    </location>
</feature>
<evidence type="ECO:0000256" key="1">
    <source>
        <dbReference type="ARBA" id="ARBA00022737"/>
    </source>
</evidence>
<dbReference type="Gene3D" id="2.20.70.10">
    <property type="match status" value="1"/>
</dbReference>
<keyword evidence="4" id="KW-0732">Signal</keyword>
<gene>
    <name evidence="6" type="ORF">HKI87_02g14000</name>
</gene>
<proteinExistence type="predicted"/>
<evidence type="ECO:0000256" key="3">
    <source>
        <dbReference type="PROSITE-ProRule" id="PRU00023"/>
    </source>
</evidence>
<dbReference type="PANTHER" id="PTHR24201:SF2">
    <property type="entry name" value="ANKYRIN REPEAT DOMAIN-CONTAINING PROTEIN 42"/>
    <property type="match status" value="1"/>
</dbReference>
<evidence type="ECO:0000313" key="7">
    <source>
        <dbReference type="Proteomes" id="UP001472866"/>
    </source>
</evidence>
<evidence type="ECO:0000256" key="2">
    <source>
        <dbReference type="ARBA" id="ARBA00023043"/>
    </source>
</evidence>
<evidence type="ECO:0000313" key="6">
    <source>
        <dbReference type="EMBL" id="WZN59872.1"/>
    </source>
</evidence>
<keyword evidence="1" id="KW-0677">Repeat</keyword>
<dbReference type="Pfam" id="PF12796">
    <property type="entry name" value="Ank_2"/>
    <property type="match status" value="1"/>
</dbReference>
<feature type="repeat" description="ANK" evidence="3">
    <location>
        <begin position="95"/>
        <end position="127"/>
    </location>
</feature>
<feature type="domain" description="WW" evidence="5">
    <location>
        <begin position="282"/>
        <end position="315"/>
    </location>
</feature>
<dbReference type="PANTHER" id="PTHR24201">
    <property type="entry name" value="ANK_REP_REGION DOMAIN-CONTAINING PROTEIN"/>
    <property type="match status" value="1"/>
</dbReference>
<evidence type="ECO:0000256" key="4">
    <source>
        <dbReference type="SAM" id="SignalP"/>
    </source>
</evidence>
<evidence type="ECO:0000259" key="5">
    <source>
        <dbReference type="PROSITE" id="PS50020"/>
    </source>
</evidence>
<feature type="repeat" description="ANK" evidence="3">
    <location>
        <begin position="62"/>
        <end position="94"/>
    </location>
</feature>
<feature type="domain" description="WW" evidence="5">
    <location>
        <begin position="160"/>
        <end position="192"/>
    </location>
</feature>
<sequence length="355" mass="39596">MAILIALLALCLATSSGAQPISAESAQYHDLDAGELVAEGNVEVLSHLVALKEVDPNRRTRTGSTLLCVAVEQGNSEIAALLLQAGAKVETRDKTGHTPLCIAALAKNTEMAKLLLSYGASPDDRSASGRSPRIIANEEKNVELLKVIEVFDQSGAAAFEDPPGTWLAFSEGNHRYYQNALTQESRWAMPPSCAWNRQKNQDGLFVYFNNVTGQVTWVQPDALAWKFIVHAEREQPMWLNFKRNHLQAEVPGELPDNLVDELMDEGATYWWNANTGEKAWATPKEVSWRKVVDDRGGVFWFNSATGVAEWDEPVDVAWKQEYSEKEKAMYYWNEYTGEATFGTPDKLAWSLKQEL</sequence>
<dbReference type="SUPFAM" id="SSF48403">
    <property type="entry name" value="Ankyrin repeat"/>
    <property type="match status" value="1"/>
</dbReference>
<dbReference type="PROSITE" id="PS50297">
    <property type="entry name" value="ANK_REP_REGION"/>
    <property type="match status" value="2"/>
</dbReference>
<dbReference type="PROSITE" id="PS01159">
    <property type="entry name" value="WW_DOMAIN_1"/>
    <property type="match status" value="1"/>
</dbReference>
<dbReference type="InterPro" id="IPR050776">
    <property type="entry name" value="Ank_Repeat/CDKN_Inhibitor"/>
</dbReference>
<dbReference type="SMART" id="SM00248">
    <property type="entry name" value="ANK"/>
    <property type="match status" value="2"/>
</dbReference>
<dbReference type="PROSITE" id="PS50020">
    <property type="entry name" value="WW_DOMAIN_2"/>
    <property type="match status" value="3"/>
</dbReference>